<dbReference type="RefSeq" id="WP_201372561.1">
    <property type="nucleotide sequence ID" value="NZ_BNJG01000002.1"/>
</dbReference>
<accession>A0ABQ3UT72</accession>
<comment type="caution">
    <text evidence="2">The sequence shown here is derived from an EMBL/GenBank/DDBJ whole genome shotgun (WGS) entry which is preliminary data.</text>
</comment>
<evidence type="ECO:0000313" key="3">
    <source>
        <dbReference type="Proteomes" id="UP000654345"/>
    </source>
</evidence>
<dbReference type="EMBL" id="BNJG01000002">
    <property type="protein sequence ID" value="GHO55946.1"/>
    <property type="molecule type" value="Genomic_DNA"/>
</dbReference>
<feature type="region of interest" description="Disordered" evidence="1">
    <location>
        <begin position="20"/>
        <end position="39"/>
    </location>
</feature>
<evidence type="ECO:0000256" key="1">
    <source>
        <dbReference type="SAM" id="MobiDB-lite"/>
    </source>
</evidence>
<name>A0ABQ3UT72_9CHLR</name>
<reference evidence="2 3" key="1">
    <citation type="journal article" date="2021" name="Int. J. Syst. Evol. Microbiol.">
        <title>Reticulibacter mediterranei gen. nov., sp. nov., within the new family Reticulibacteraceae fam. nov., and Ktedonospora formicarum gen. nov., sp. nov., Ktedonobacter robiniae sp. nov., Dictyobacter formicarum sp. nov. and Dictyobacter arantiisoli sp. nov., belonging to the class Ktedonobacteria.</title>
        <authorList>
            <person name="Yabe S."/>
            <person name="Zheng Y."/>
            <person name="Wang C.M."/>
            <person name="Sakai Y."/>
            <person name="Abe K."/>
            <person name="Yokota A."/>
            <person name="Donadio S."/>
            <person name="Cavaletti L."/>
            <person name="Monciardini P."/>
        </authorList>
    </citation>
    <scope>NUCLEOTIDE SEQUENCE [LARGE SCALE GENOMIC DNA]</scope>
    <source>
        <strain evidence="2 3">SOSP1-30</strain>
    </source>
</reference>
<protein>
    <submittedName>
        <fullName evidence="2">Uncharacterized protein</fullName>
    </submittedName>
</protein>
<evidence type="ECO:0000313" key="2">
    <source>
        <dbReference type="EMBL" id="GHO55946.1"/>
    </source>
</evidence>
<keyword evidence="3" id="KW-1185">Reference proteome</keyword>
<organism evidence="2 3">
    <name type="scientific">Ktedonobacter robiniae</name>
    <dbReference type="NCBI Taxonomy" id="2778365"/>
    <lineage>
        <taxon>Bacteria</taxon>
        <taxon>Bacillati</taxon>
        <taxon>Chloroflexota</taxon>
        <taxon>Ktedonobacteria</taxon>
        <taxon>Ktedonobacterales</taxon>
        <taxon>Ktedonobacteraceae</taxon>
        <taxon>Ktedonobacter</taxon>
    </lineage>
</organism>
<gene>
    <name evidence="2" type="ORF">KSB_44210</name>
</gene>
<dbReference type="Proteomes" id="UP000654345">
    <property type="component" value="Unassembled WGS sequence"/>
</dbReference>
<proteinExistence type="predicted"/>
<sequence length="50" mass="5856">MEEEASPEFVIEEVIVGRRQPRHSRRERFPNGRHAPAGKERETFALFTTC</sequence>